<comment type="similarity">
    <text evidence="1">Belongs to the VgrG protein family.</text>
</comment>
<dbReference type="Pfam" id="PF04717">
    <property type="entry name" value="Phage_base_V"/>
    <property type="match status" value="1"/>
</dbReference>
<dbReference type="NCBIfam" id="TIGR01646">
    <property type="entry name" value="vgr_GE"/>
    <property type="match status" value="1"/>
</dbReference>
<comment type="caution">
    <text evidence="3">The sequence shown here is derived from an EMBL/GenBank/DDBJ whole genome shotgun (WGS) entry which is preliminary data.</text>
</comment>
<dbReference type="NCBIfam" id="TIGR03361">
    <property type="entry name" value="VI_Rhs_Vgr"/>
    <property type="match status" value="1"/>
</dbReference>
<accession>A0ABV2H472</accession>
<dbReference type="Gene3D" id="2.40.50.230">
    <property type="entry name" value="Gp5 N-terminal domain"/>
    <property type="match status" value="1"/>
</dbReference>
<keyword evidence="4" id="KW-1185">Reference proteome</keyword>
<sequence length="508" mass="56025">MNAMQNAQEITISLPNLDEGAVHADYVRGREALSELYEFEVDVISPKVLDLESMLGKSAKLTIKVLGETFEARGIVVEAGSRDPTRNREFVYRFVIGPGMTLMRLSSQNQVYGTDRDVTVLDIIEAELSDAIKSGSVTAGNRASRRILHRMLAGGDYPKLDFVLQYRETDFTFFSRLCEKFGIFYAFDHKGDQEEVLICDRNVHFIQLSGKDLTEELPFRTGEQLIGSGGFAVRSFNSAWVVKPGHVQLRDYNDETPSVDLKVSTGASFPGHGIEVHYGENYATPQDGQSLAKVRAEVLAAERLRFVGRSNIPLLRPGVFFKLIDHPDSNLERHYVVTEVVHRIAEPTPTGFSSPDKVVEPYSNEFVCIPMDTPFRPSLRTEKPIVHGLLHAVIDGSPDAARAEIDEQGRYHVRILDEESGLTGGNASHVVRKAEPYGGGDGYGSHSTLLVGTEVLLGFINGDPDRPTIVGAMSNREKSNPVSDQNSAVAHRTRTASGIIFEFNDGGL</sequence>
<dbReference type="Pfam" id="PF05954">
    <property type="entry name" value="Phage_GPD"/>
    <property type="match status" value="1"/>
</dbReference>
<reference evidence="3 4" key="1">
    <citation type="submission" date="2024-06" db="EMBL/GenBank/DDBJ databases">
        <title>Genomic Encyclopedia of Type Strains, Phase IV (KMG-IV): sequencing the most valuable type-strain genomes for metagenomic binning, comparative biology and taxonomic classification.</title>
        <authorList>
            <person name="Goeker M."/>
        </authorList>
    </citation>
    <scope>NUCLEOTIDE SEQUENCE [LARGE SCALE GENOMIC DNA]</scope>
    <source>
        <strain evidence="3 4">DSM 105042</strain>
    </source>
</reference>
<organism evidence="3 4">
    <name type="scientific">Pseudorhizobium tarimense</name>
    <dbReference type="NCBI Taxonomy" id="1079109"/>
    <lineage>
        <taxon>Bacteria</taxon>
        <taxon>Pseudomonadati</taxon>
        <taxon>Pseudomonadota</taxon>
        <taxon>Alphaproteobacteria</taxon>
        <taxon>Hyphomicrobiales</taxon>
        <taxon>Rhizobiaceae</taxon>
        <taxon>Rhizobium/Agrobacterium group</taxon>
        <taxon>Pseudorhizobium</taxon>
    </lineage>
</organism>
<dbReference type="Gene3D" id="4.10.220.110">
    <property type="match status" value="1"/>
</dbReference>
<dbReference type="RefSeq" id="WP_247243309.1">
    <property type="nucleotide sequence ID" value="NZ_JALJRA010000005.1"/>
</dbReference>
<dbReference type="InterPro" id="IPR037026">
    <property type="entry name" value="Vgr_OB-fold_dom_sf"/>
</dbReference>
<gene>
    <name evidence="3" type="ORF">ABID21_001451</name>
</gene>
<dbReference type="InterPro" id="IPR006533">
    <property type="entry name" value="T6SS_Vgr_RhsGE"/>
</dbReference>
<dbReference type="EMBL" id="JBEPLJ010000005">
    <property type="protein sequence ID" value="MET3585342.1"/>
    <property type="molecule type" value="Genomic_DNA"/>
</dbReference>
<dbReference type="SUPFAM" id="SSF69255">
    <property type="entry name" value="gp5 N-terminal domain-like"/>
    <property type="match status" value="1"/>
</dbReference>
<dbReference type="InterPro" id="IPR006531">
    <property type="entry name" value="Gp5/Vgr_OB"/>
</dbReference>
<dbReference type="Gene3D" id="2.30.110.50">
    <property type="match status" value="1"/>
</dbReference>
<evidence type="ECO:0000313" key="4">
    <source>
        <dbReference type="Proteomes" id="UP001549031"/>
    </source>
</evidence>
<evidence type="ECO:0000313" key="3">
    <source>
        <dbReference type="EMBL" id="MET3585342.1"/>
    </source>
</evidence>
<protein>
    <submittedName>
        <fullName evidence="3">Type VI secretion system secreted protein VgrG</fullName>
    </submittedName>
</protein>
<dbReference type="InterPro" id="IPR017847">
    <property type="entry name" value="T6SS_RhsGE_Vgr_subset"/>
</dbReference>
<feature type="domain" description="Gp5/Type VI secretion system Vgr protein OB-fold" evidence="2">
    <location>
        <begin position="421"/>
        <end position="472"/>
    </location>
</feature>
<dbReference type="SUPFAM" id="SSF69279">
    <property type="entry name" value="Phage tail proteins"/>
    <property type="match status" value="2"/>
</dbReference>
<evidence type="ECO:0000256" key="1">
    <source>
        <dbReference type="ARBA" id="ARBA00005558"/>
    </source>
</evidence>
<evidence type="ECO:0000259" key="2">
    <source>
        <dbReference type="Pfam" id="PF04717"/>
    </source>
</evidence>
<dbReference type="Proteomes" id="UP001549031">
    <property type="component" value="Unassembled WGS sequence"/>
</dbReference>
<dbReference type="Gene3D" id="3.55.50.10">
    <property type="entry name" value="Baseplate protein-like domains"/>
    <property type="match status" value="1"/>
</dbReference>
<proteinExistence type="inferred from homology"/>
<name>A0ABV2H472_9HYPH</name>